<proteinExistence type="predicted"/>
<feature type="transmembrane region" description="Helical" evidence="6">
    <location>
        <begin position="340"/>
        <end position="365"/>
    </location>
</feature>
<keyword evidence="4 6" id="KW-0472">Membrane</keyword>
<evidence type="ECO:0000313" key="8">
    <source>
        <dbReference type="EMBL" id="CEM43706.1"/>
    </source>
</evidence>
<evidence type="ECO:0000256" key="5">
    <source>
        <dbReference type="SAM" id="MobiDB-lite"/>
    </source>
</evidence>
<dbReference type="AlphaFoldDB" id="A0A0G4HHW7"/>
<dbReference type="EMBL" id="CDMZ01002739">
    <property type="protein sequence ID" value="CEM43706.1"/>
    <property type="molecule type" value="Genomic_DNA"/>
</dbReference>
<evidence type="ECO:0000256" key="1">
    <source>
        <dbReference type="ARBA" id="ARBA00004141"/>
    </source>
</evidence>
<keyword evidence="3 6" id="KW-1133">Transmembrane helix</keyword>
<feature type="domain" description="Anoctamin transmembrane" evidence="7">
    <location>
        <begin position="228"/>
        <end position="825"/>
    </location>
</feature>
<name>A0A0G4HHW7_9ALVE</name>
<dbReference type="InterPro" id="IPR049452">
    <property type="entry name" value="Anoctamin_TM"/>
</dbReference>
<dbReference type="InterPro" id="IPR007632">
    <property type="entry name" value="Anoctamin"/>
</dbReference>
<gene>
    <name evidence="8" type="ORF">Cvel_27714</name>
</gene>
<dbReference type="VEuPathDB" id="CryptoDB:Cvel_27714"/>
<dbReference type="PANTHER" id="PTHR12308">
    <property type="entry name" value="ANOCTAMIN"/>
    <property type="match status" value="1"/>
</dbReference>
<feature type="transmembrane region" description="Helical" evidence="6">
    <location>
        <begin position="244"/>
        <end position="265"/>
    </location>
</feature>
<sequence>MHLGIPPRVPSHKEKGGGETTRRSLDRSSFDMSPAENLLHNVPTFVEHKVSGASAVLLFAPTAENHTVHVVEDFLHREGFDVYKSSVLGLFSEHPFIRVEANFSLLLRAAEAKGLPKDLKTGGPPVPFRLVRATEFEGFDVENPGATAAEFFSFSEAGLLLSDLLWALPSRPVAEQIGIEPFETMVVMLRSQGMLETCLLLHDDEYDMSLYKRLMLVTPFVWNMESLRRYLGEHITFYYMWLRFYMWCLIFPAVVGTLIFIYQGTQVRDSILMPFYTLALVAWAALFLKFWQRESAAVAVRWGSDDMARVEQVRWQFYGTLVLDPLTGTMVKRYPWWKRFIKQCCSALLTLFLLGIVVVVMMLSLNMQGYIRNTKSFAYIPALSRLATPGTGLFAQDSYIFGMIPVTLHVVIIQSMNLGYRWVAARLTEWENYRTEHQFEVSLMTKRFIFEALDCYLPLFWIAFFSRDIQKLREELMALFLIDEIRRVFMETIVPFFASRAQEKYVLARFRVQQAKLRKQKREERDAQKALMAGGGKAEKSPDRQGTAPEGELVDEDEEGGETKPLMASGRETRLSVSAAPGGEGGGEASPSPSRPVPLSAVGGEARLSISGPPEESPVGASIKPGGGSGSSPSSPAGRVPGAGELEKEKVEILKNIVRDEFLGGIGTFDDYMELVIQFGYITLFACAFPLAGVLALLANYIEAYSDLYKHFMCYQRPRPSKAEGIGMWMSVMQIVMWAAVVTNTYVFTYSSDQASTIVKGIVGSVVKEEGELEMEGGATVPTIRINSALNLRDCFFFSEHILFIAVVIIWFCVPSTPSQIRWLKQQRDTDIQRKRVEDKMTDQANGPPSRRASKTAHLGAPSAFTSPFMTGAAGSPGPSPYPHGPGGLSSSAFAGTPPPHGQQDSSLPEAADGGEGESEGGGSVGNVAA</sequence>
<protein>
    <recommendedName>
        <fullName evidence="7">Anoctamin transmembrane domain-containing protein</fullName>
    </recommendedName>
</protein>
<feature type="transmembrane region" description="Helical" evidence="6">
    <location>
        <begin position="271"/>
        <end position="291"/>
    </location>
</feature>
<evidence type="ECO:0000259" key="7">
    <source>
        <dbReference type="Pfam" id="PF04547"/>
    </source>
</evidence>
<dbReference type="GO" id="GO:0016020">
    <property type="term" value="C:membrane"/>
    <property type="evidence" value="ECO:0007669"/>
    <property type="project" value="UniProtKB-SubCell"/>
</dbReference>
<dbReference type="PANTHER" id="PTHR12308:SF73">
    <property type="entry name" value="ANOCTAMIN"/>
    <property type="match status" value="1"/>
</dbReference>
<evidence type="ECO:0000256" key="2">
    <source>
        <dbReference type="ARBA" id="ARBA00022692"/>
    </source>
</evidence>
<dbReference type="GO" id="GO:0005254">
    <property type="term" value="F:chloride channel activity"/>
    <property type="evidence" value="ECO:0007669"/>
    <property type="project" value="TreeGrafter"/>
</dbReference>
<comment type="subcellular location">
    <subcellularLocation>
        <location evidence="1">Membrane</location>
        <topology evidence="1">Multi-pass membrane protein</topology>
    </subcellularLocation>
</comment>
<feature type="region of interest" description="Disordered" evidence="5">
    <location>
        <begin position="835"/>
        <end position="930"/>
    </location>
</feature>
<keyword evidence="2 6" id="KW-0812">Transmembrane</keyword>
<evidence type="ECO:0000256" key="6">
    <source>
        <dbReference type="SAM" id="Phobius"/>
    </source>
</evidence>
<feature type="region of interest" description="Disordered" evidence="5">
    <location>
        <begin position="518"/>
        <end position="644"/>
    </location>
</feature>
<dbReference type="Pfam" id="PF04547">
    <property type="entry name" value="Anoctamin"/>
    <property type="match status" value="1"/>
</dbReference>
<accession>A0A0G4HHW7</accession>
<feature type="compositionally biased region" description="Gly residues" evidence="5">
    <location>
        <begin position="920"/>
        <end position="930"/>
    </location>
</feature>
<organism evidence="8">
    <name type="scientific">Chromera velia CCMP2878</name>
    <dbReference type="NCBI Taxonomy" id="1169474"/>
    <lineage>
        <taxon>Eukaryota</taxon>
        <taxon>Sar</taxon>
        <taxon>Alveolata</taxon>
        <taxon>Colpodellida</taxon>
        <taxon>Chromeraceae</taxon>
        <taxon>Chromera</taxon>
    </lineage>
</organism>
<evidence type="ECO:0000256" key="3">
    <source>
        <dbReference type="ARBA" id="ARBA00022989"/>
    </source>
</evidence>
<evidence type="ECO:0000256" key="4">
    <source>
        <dbReference type="ARBA" id="ARBA00023136"/>
    </source>
</evidence>
<feature type="transmembrane region" description="Helical" evidence="6">
    <location>
        <begin position="723"/>
        <end position="741"/>
    </location>
</feature>
<feature type="transmembrane region" description="Helical" evidence="6">
    <location>
        <begin position="796"/>
        <end position="814"/>
    </location>
</feature>
<reference evidence="8" key="1">
    <citation type="submission" date="2014-11" db="EMBL/GenBank/DDBJ databases">
        <authorList>
            <person name="Otto D Thomas"/>
            <person name="Naeem Raeece"/>
        </authorList>
    </citation>
    <scope>NUCLEOTIDE SEQUENCE</scope>
</reference>
<feature type="region of interest" description="Disordered" evidence="5">
    <location>
        <begin position="1"/>
        <end position="29"/>
    </location>
</feature>
<feature type="compositionally biased region" description="Low complexity" evidence="5">
    <location>
        <begin position="631"/>
        <end position="644"/>
    </location>
</feature>
<dbReference type="PhylomeDB" id="A0A0G4HHW7"/>
<feature type="compositionally biased region" description="Basic and acidic residues" evidence="5">
    <location>
        <begin position="11"/>
        <end position="29"/>
    </location>
</feature>
<feature type="transmembrane region" description="Helical" evidence="6">
    <location>
        <begin position="679"/>
        <end position="702"/>
    </location>
</feature>